<dbReference type="OrthoDB" id="9765151at2"/>
<evidence type="ECO:0000256" key="2">
    <source>
        <dbReference type="HAMAP-Rule" id="MF_01867"/>
    </source>
</evidence>
<gene>
    <name evidence="2" type="primary">bshC</name>
    <name evidence="5" type="ORF">JGI24_01628</name>
</gene>
<dbReference type="PIRSF" id="PIRSF012535">
    <property type="entry name" value="UCP012535"/>
    <property type="match status" value="1"/>
</dbReference>
<keyword evidence="6" id="KW-1185">Reference proteome</keyword>
<dbReference type="AlphaFoldDB" id="A0A656DCC6"/>
<dbReference type="RefSeq" id="WP_072150899.1">
    <property type="nucleotide sequence ID" value="NZ_CZVU01000111.1"/>
</dbReference>
<evidence type="ECO:0000313" key="5">
    <source>
        <dbReference type="EMBL" id="CUT05133.1"/>
    </source>
</evidence>
<evidence type="ECO:0000259" key="4">
    <source>
        <dbReference type="Pfam" id="PF24850"/>
    </source>
</evidence>
<dbReference type="GO" id="GO:0016874">
    <property type="term" value="F:ligase activity"/>
    <property type="evidence" value="ECO:0007669"/>
    <property type="project" value="UniProtKB-UniRule"/>
</dbReference>
<proteinExistence type="inferred from homology"/>
<accession>A0A656DCC6</accession>
<evidence type="ECO:0000256" key="1">
    <source>
        <dbReference type="ARBA" id="ARBA00022598"/>
    </source>
</evidence>
<dbReference type="InterPro" id="IPR055398">
    <property type="entry name" value="Rossmann-like_BshC"/>
</dbReference>
<dbReference type="EMBL" id="CZVU01000111">
    <property type="protein sequence ID" value="CUT05133.1"/>
    <property type="molecule type" value="Genomic_DNA"/>
</dbReference>
<comment type="similarity">
    <text evidence="2">Belongs to the BshC family.</text>
</comment>
<dbReference type="HAMAP" id="MF_01867">
    <property type="entry name" value="BshC"/>
    <property type="match status" value="1"/>
</dbReference>
<dbReference type="NCBIfam" id="TIGR03998">
    <property type="entry name" value="thiol_BshC"/>
    <property type="match status" value="1"/>
</dbReference>
<evidence type="ECO:0000313" key="6">
    <source>
        <dbReference type="Proteomes" id="UP000243065"/>
    </source>
</evidence>
<dbReference type="Pfam" id="PF10079">
    <property type="entry name" value="Rossmann-like_BshC"/>
    <property type="match status" value="1"/>
</dbReference>
<sequence length="546" mass="63855">MQSVNFRYLFPNYGGVTRLFIDYVYNFKNVQRFYNYNFNDLDNLNSLIESVLKNYKNREKVVEILKRQNFYYENFSAREKLELLSRDNTLAVVTGQQVGLMSGPLYTIYKIITAIKLSDFLSEKFKDFNFVPVFYLESEDHDFFEANHVKVFNSSNELVKIEFNPEDTPRENYGPVGEIKFNDRFESVLRKFEEELQDSEFKNDVISFVRSTYKEGFNFAESFAKFVGGLFKNHGLVFLNPNDAELKRFLVPIFEREIDEHPKLSNLIVDVSAELEERYHAQVKPRAMNLFLFYRGGRYPIEPAEEKGMFRLKGARFKFSKGELKHILETNPQALSPNVILRPICQDTLLPTIFYVAGPSEIAYFAQLKPAYIYFGLPMPVIFPRISATLIEPKVRKILEKYKVEFEELFSDFSSVAKKISTMDSDIDIDGFFKVMRSRFESLLGEVKDFVLGIEPSLGGAVDNSASKILYHINNIYEKTVNANQKRNEIILKQIEKLKINLFPENEIQERVLNVIYFLNKYGFGLIDKLFDDLEVFEFNHQIIYL</sequence>
<dbReference type="InterPro" id="IPR011199">
    <property type="entry name" value="Bacillithiol_biosynth_BshC"/>
</dbReference>
<evidence type="ECO:0000259" key="3">
    <source>
        <dbReference type="Pfam" id="PF10079"/>
    </source>
</evidence>
<name>A0A656DCC6_KRYT1</name>
<dbReference type="EC" id="6.-.-.-" evidence="2"/>
<dbReference type="Proteomes" id="UP000243065">
    <property type="component" value="Unassembled WGS sequence"/>
</dbReference>
<organism evidence="5 6">
    <name type="scientific">Kryptobacter tengchongensis</name>
    <dbReference type="NCBI Taxonomy" id="1643429"/>
    <lineage>
        <taxon>Bacteria</taxon>
        <taxon>Pseudomonadati</taxon>
        <taxon>Candidatus Kryptoniota</taxon>
        <taxon>Candidatus Kryptobacter</taxon>
    </lineage>
</organism>
<protein>
    <recommendedName>
        <fullName evidence="2">Putative cysteine ligase BshC</fullName>
        <ecNumber evidence="2">6.-.-.-</ecNumber>
    </recommendedName>
</protein>
<feature type="domain" description="Bacillithiol biosynthesis BshC C-terminal coiled-coil" evidence="4">
    <location>
        <begin position="388"/>
        <end position="546"/>
    </location>
</feature>
<reference evidence="5 6" key="1">
    <citation type="submission" date="2015-11" db="EMBL/GenBank/DDBJ databases">
        <authorList>
            <person name="Varghese N."/>
        </authorList>
    </citation>
    <scope>NUCLEOTIDE SEQUENCE [LARGE SCALE GENOMIC DNA]</scope>
    <source>
        <strain evidence="5 6">JGI-24</strain>
    </source>
</reference>
<feature type="domain" description="Bacillithiol biosynthesis BshC N-terminal Rossmann-like" evidence="3">
    <location>
        <begin position="17"/>
        <end position="385"/>
    </location>
</feature>
<dbReference type="Pfam" id="PF24850">
    <property type="entry name" value="CC_BshC"/>
    <property type="match status" value="1"/>
</dbReference>
<dbReference type="InterPro" id="IPR055399">
    <property type="entry name" value="CC_BshC"/>
</dbReference>
<keyword evidence="1 2" id="KW-0436">Ligase</keyword>